<dbReference type="SUPFAM" id="SSF52540">
    <property type="entry name" value="P-loop containing nucleoside triphosphate hydrolases"/>
    <property type="match status" value="1"/>
</dbReference>
<evidence type="ECO:0000256" key="8">
    <source>
        <dbReference type="ARBA" id="ARBA00022840"/>
    </source>
</evidence>
<dbReference type="EC" id="2.7.4.9" evidence="2 11"/>
<comment type="caution">
    <text evidence="13">The sequence shown here is derived from an EMBL/GenBank/DDBJ whole genome shotgun (WGS) entry which is preliminary data.</text>
</comment>
<comment type="similarity">
    <text evidence="1 11">Belongs to the thymidylate kinase family.</text>
</comment>
<dbReference type="InterPro" id="IPR039430">
    <property type="entry name" value="Thymidylate_kin-like_dom"/>
</dbReference>
<organism evidence="13 14">
    <name type="scientific">Paraeggerthella hongkongensis</name>
    <dbReference type="NCBI Taxonomy" id="230658"/>
    <lineage>
        <taxon>Bacteria</taxon>
        <taxon>Bacillati</taxon>
        <taxon>Actinomycetota</taxon>
        <taxon>Coriobacteriia</taxon>
        <taxon>Eggerthellales</taxon>
        <taxon>Eggerthellaceae</taxon>
        <taxon>Paraeggerthella</taxon>
    </lineage>
</organism>
<protein>
    <recommendedName>
        <fullName evidence="3 11">Thymidylate kinase</fullName>
        <ecNumber evidence="2 11">2.7.4.9</ecNumber>
    </recommendedName>
    <alternativeName>
        <fullName evidence="11">dTMP kinase</fullName>
    </alternativeName>
</protein>
<dbReference type="GO" id="GO:0006227">
    <property type="term" value="P:dUDP biosynthetic process"/>
    <property type="evidence" value="ECO:0007669"/>
    <property type="project" value="TreeGrafter"/>
</dbReference>
<dbReference type="NCBIfam" id="TIGR00041">
    <property type="entry name" value="DTMP_kinase"/>
    <property type="match status" value="1"/>
</dbReference>
<evidence type="ECO:0000256" key="1">
    <source>
        <dbReference type="ARBA" id="ARBA00009776"/>
    </source>
</evidence>
<dbReference type="CDD" id="cd01672">
    <property type="entry name" value="TMPK"/>
    <property type="match status" value="1"/>
</dbReference>
<keyword evidence="6 11" id="KW-0547">Nucleotide-binding</keyword>
<evidence type="ECO:0000256" key="9">
    <source>
        <dbReference type="ARBA" id="ARBA00048743"/>
    </source>
</evidence>
<dbReference type="Proteomes" id="UP000278632">
    <property type="component" value="Unassembled WGS sequence"/>
</dbReference>
<comment type="catalytic activity">
    <reaction evidence="9 11">
        <text>dTMP + ATP = dTDP + ADP</text>
        <dbReference type="Rhea" id="RHEA:13517"/>
        <dbReference type="ChEBI" id="CHEBI:30616"/>
        <dbReference type="ChEBI" id="CHEBI:58369"/>
        <dbReference type="ChEBI" id="CHEBI:63528"/>
        <dbReference type="ChEBI" id="CHEBI:456216"/>
        <dbReference type="EC" id="2.7.4.9"/>
    </reaction>
</comment>
<accession>A0A3N0BGG9</accession>
<dbReference type="PANTHER" id="PTHR10344">
    <property type="entry name" value="THYMIDYLATE KINASE"/>
    <property type="match status" value="1"/>
</dbReference>
<dbReference type="GO" id="GO:0005524">
    <property type="term" value="F:ATP binding"/>
    <property type="evidence" value="ECO:0007669"/>
    <property type="project" value="UniProtKB-UniRule"/>
</dbReference>
<evidence type="ECO:0000256" key="10">
    <source>
        <dbReference type="ARBA" id="ARBA00057735"/>
    </source>
</evidence>
<evidence type="ECO:0000256" key="3">
    <source>
        <dbReference type="ARBA" id="ARBA00017144"/>
    </source>
</evidence>
<dbReference type="FunFam" id="3.40.50.300:FF:000225">
    <property type="entry name" value="Thymidylate kinase"/>
    <property type="match status" value="1"/>
</dbReference>
<keyword evidence="7 11" id="KW-0418">Kinase</keyword>
<evidence type="ECO:0000256" key="11">
    <source>
        <dbReference type="HAMAP-Rule" id="MF_00165"/>
    </source>
</evidence>
<gene>
    <name evidence="11 13" type="primary">tmk</name>
    <name evidence="13" type="ORF">DMP08_04545</name>
</gene>
<dbReference type="HAMAP" id="MF_00165">
    <property type="entry name" value="Thymidylate_kinase"/>
    <property type="match status" value="1"/>
</dbReference>
<dbReference type="RefSeq" id="WP_123191779.1">
    <property type="nucleotide sequence ID" value="NZ_QICD01000005.1"/>
</dbReference>
<keyword evidence="4 11" id="KW-0808">Transferase</keyword>
<dbReference type="GO" id="GO:0006235">
    <property type="term" value="P:dTTP biosynthetic process"/>
    <property type="evidence" value="ECO:0007669"/>
    <property type="project" value="UniProtKB-UniRule"/>
</dbReference>
<evidence type="ECO:0000313" key="14">
    <source>
        <dbReference type="Proteomes" id="UP000278632"/>
    </source>
</evidence>
<feature type="binding site" evidence="11">
    <location>
        <begin position="18"/>
        <end position="25"/>
    </location>
    <ligand>
        <name>ATP</name>
        <dbReference type="ChEBI" id="CHEBI:30616"/>
    </ligand>
</feature>
<name>A0A3N0BGG9_9ACTN</name>
<evidence type="ECO:0000256" key="5">
    <source>
        <dbReference type="ARBA" id="ARBA00022727"/>
    </source>
</evidence>
<keyword evidence="14" id="KW-1185">Reference proteome</keyword>
<dbReference type="OrthoDB" id="9774907at2"/>
<dbReference type="PANTHER" id="PTHR10344:SF4">
    <property type="entry name" value="UMP-CMP KINASE 2, MITOCHONDRIAL"/>
    <property type="match status" value="1"/>
</dbReference>
<dbReference type="InterPro" id="IPR018094">
    <property type="entry name" value="Thymidylate_kinase"/>
</dbReference>
<keyword evidence="5 11" id="KW-0545">Nucleotide biosynthesis</keyword>
<evidence type="ECO:0000256" key="6">
    <source>
        <dbReference type="ARBA" id="ARBA00022741"/>
    </source>
</evidence>
<dbReference type="GO" id="GO:0006233">
    <property type="term" value="P:dTDP biosynthetic process"/>
    <property type="evidence" value="ECO:0007669"/>
    <property type="project" value="InterPro"/>
</dbReference>
<dbReference type="AlphaFoldDB" id="A0A3N0BGG9"/>
<comment type="function">
    <text evidence="10 11">Phosphorylation of dTMP to form dTDP in both de novo and salvage pathways of dTTP synthesis.</text>
</comment>
<evidence type="ECO:0000256" key="2">
    <source>
        <dbReference type="ARBA" id="ARBA00012980"/>
    </source>
</evidence>
<dbReference type="InterPro" id="IPR027417">
    <property type="entry name" value="P-loop_NTPase"/>
</dbReference>
<dbReference type="InterPro" id="IPR018095">
    <property type="entry name" value="Thymidylate_kin_CS"/>
</dbReference>
<dbReference type="Gene3D" id="3.40.50.300">
    <property type="entry name" value="P-loop containing nucleotide triphosphate hydrolases"/>
    <property type="match status" value="1"/>
</dbReference>
<evidence type="ECO:0000256" key="7">
    <source>
        <dbReference type="ARBA" id="ARBA00022777"/>
    </source>
</evidence>
<dbReference type="EMBL" id="QICD01000005">
    <property type="protein sequence ID" value="RNL46951.1"/>
    <property type="molecule type" value="Genomic_DNA"/>
</dbReference>
<evidence type="ECO:0000259" key="12">
    <source>
        <dbReference type="Pfam" id="PF02223"/>
    </source>
</evidence>
<dbReference type="PROSITE" id="PS01331">
    <property type="entry name" value="THYMIDYLATE_KINASE"/>
    <property type="match status" value="1"/>
</dbReference>
<feature type="domain" description="Thymidylate kinase-like" evidence="12">
    <location>
        <begin position="16"/>
        <end position="197"/>
    </location>
</feature>
<dbReference type="GO" id="GO:0004798">
    <property type="term" value="F:dTMP kinase activity"/>
    <property type="evidence" value="ECO:0007669"/>
    <property type="project" value="UniProtKB-UniRule"/>
</dbReference>
<keyword evidence="8 11" id="KW-0067">ATP-binding</keyword>
<evidence type="ECO:0000313" key="13">
    <source>
        <dbReference type="EMBL" id="RNL46951.1"/>
    </source>
</evidence>
<sequence>MPETQDLAPRGIFITFEGGEGAGKTTHIRFLAEALRAHGREVLCLREPGGTDIGEQLRAVVLDPRNVAMTDEAELLIYEAARAQLVKQVIAPALARGVVVLCDRFTDSTVAYQAYGRGLSREFVDGANAFACQGLRPDRTILMATGGTARTGLARATHRGADRLERAGEEFHARVNEAFMDIARRDPGRVRVVTSADRKSRTASAVFSQLKDLFPWMADVEQRDPAFFDRLDVKRSQVGRAGLRSSAESAPGASQGV</sequence>
<evidence type="ECO:0000256" key="4">
    <source>
        <dbReference type="ARBA" id="ARBA00022679"/>
    </source>
</evidence>
<dbReference type="Pfam" id="PF02223">
    <property type="entry name" value="Thymidylate_kin"/>
    <property type="match status" value="1"/>
</dbReference>
<proteinExistence type="inferred from homology"/>
<dbReference type="GO" id="GO:0005829">
    <property type="term" value="C:cytosol"/>
    <property type="evidence" value="ECO:0007669"/>
    <property type="project" value="TreeGrafter"/>
</dbReference>
<reference evidence="14" key="1">
    <citation type="submission" date="2018-05" db="EMBL/GenBank/DDBJ databases">
        <title>Genome Sequencing of selected type strains of the family Eggerthellaceae.</title>
        <authorList>
            <person name="Danylec N."/>
            <person name="Stoll D.A."/>
            <person name="Doetsch A."/>
            <person name="Huch M."/>
        </authorList>
    </citation>
    <scope>NUCLEOTIDE SEQUENCE [LARGE SCALE GENOMIC DNA]</scope>
    <source>
        <strain evidence="14">DSM 16106</strain>
    </source>
</reference>